<dbReference type="NCBIfam" id="TIGR01730">
    <property type="entry name" value="RND_mfp"/>
    <property type="match status" value="1"/>
</dbReference>
<dbReference type="Gene3D" id="1.10.287.470">
    <property type="entry name" value="Helix hairpin bin"/>
    <property type="match status" value="1"/>
</dbReference>
<dbReference type="Gene3D" id="2.40.30.170">
    <property type="match status" value="1"/>
</dbReference>
<keyword evidence="2" id="KW-0732">Signal</keyword>
<evidence type="ECO:0000256" key="1">
    <source>
        <dbReference type="ARBA" id="ARBA00009477"/>
    </source>
</evidence>
<gene>
    <name evidence="5" type="ORF">FRUB_00877</name>
</gene>
<dbReference type="Pfam" id="PF25917">
    <property type="entry name" value="BSH_RND"/>
    <property type="match status" value="1"/>
</dbReference>
<organism evidence="5 6">
    <name type="scientific">Fimbriiglobus ruber</name>
    <dbReference type="NCBI Taxonomy" id="1908690"/>
    <lineage>
        <taxon>Bacteria</taxon>
        <taxon>Pseudomonadati</taxon>
        <taxon>Planctomycetota</taxon>
        <taxon>Planctomycetia</taxon>
        <taxon>Gemmatales</taxon>
        <taxon>Gemmataceae</taxon>
        <taxon>Fimbriiglobus</taxon>
    </lineage>
</organism>
<dbReference type="InterPro" id="IPR006143">
    <property type="entry name" value="RND_pump_MFP"/>
</dbReference>
<dbReference type="Pfam" id="PF25944">
    <property type="entry name" value="Beta-barrel_RND"/>
    <property type="match status" value="1"/>
</dbReference>
<proteinExistence type="inferred from homology"/>
<dbReference type="GO" id="GO:0046677">
    <property type="term" value="P:response to antibiotic"/>
    <property type="evidence" value="ECO:0007669"/>
    <property type="project" value="TreeGrafter"/>
</dbReference>
<evidence type="ECO:0000259" key="4">
    <source>
        <dbReference type="Pfam" id="PF25944"/>
    </source>
</evidence>
<dbReference type="InterPro" id="IPR058626">
    <property type="entry name" value="MdtA-like_b-barrel"/>
</dbReference>
<evidence type="ECO:0000259" key="3">
    <source>
        <dbReference type="Pfam" id="PF25917"/>
    </source>
</evidence>
<dbReference type="InterPro" id="IPR058625">
    <property type="entry name" value="MdtA-like_BSH"/>
</dbReference>
<dbReference type="GO" id="GO:0030313">
    <property type="term" value="C:cell envelope"/>
    <property type="evidence" value="ECO:0007669"/>
    <property type="project" value="UniProtKB-SubCell"/>
</dbReference>
<name>A0A225E8U1_9BACT</name>
<dbReference type="Gene3D" id="2.40.50.100">
    <property type="match status" value="1"/>
</dbReference>
<evidence type="ECO:0000313" key="6">
    <source>
        <dbReference type="Proteomes" id="UP000214646"/>
    </source>
</evidence>
<evidence type="ECO:0000256" key="2">
    <source>
        <dbReference type="SAM" id="SignalP"/>
    </source>
</evidence>
<dbReference type="SUPFAM" id="SSF111369">
    <property type="entry name" value="HlyD-like secretion proteins"/>
    <property type="match status" value="1"/>
</dbReference>
<accession>A0A225E8U1</accession>
<dbReference type="PANTHER" id="PTHR30158">
    <property type="entry name" value="ACRA/E-RELATED COMPONENT OF DRUG EFFLUX TRANSPORTER"/>
    <property type="match status" value="1"/>
</dbReference>
<feature type="signal peptide" evidence="2">
    <location>
        <begin position="1"/>
        <end position="19"/>
    </location>
</feature>
<dbReference type="Proteomes" id="UP000214646">
    <property type="component" value="Unassembled WGS sequence"/>
</dbReference>
<dbReference type="RefSeq" id="WP_088252312.1">
    <property type="nucleotide sequence ID" value="NZ_NIDE01000001.1"/>
</dbReference>
<sequence length="283" mass="30691">MRLLLLVMVTGLLAHFSRAADTAPVKKSDVFEFTGRTEAAALVEIRPRVTGYLTKLVAKEGAAVKKGDLLAEIDPRPFQIEVDAAQARLAQSEAHFRLTVTESDRVRKLFDSRAVAAEEMERMAARATVARAAFDLAKVELTRAQLTLSATKLTSPIDGRLGRFQLSEGNLVVADGGPSIVTVIGTDPVFGFFDVDERTLLRLRRAGLAEAGKLTVSVGLADEDGYPHQTRLEFIDPRVDPATATVRFRTTLPNPKGLFVPGMFIRVRIVANADGTAAPARQP</sequence>
<dbReference type="EMBL" id="NIDE01000001">
    <property type="protein sequence ID" value="OWK47178.1"/>
    <property type="molecule type" value="Genomic_DNA"/>
</dbReference>
<feature type="domain" description="Multidrug resistance protein MdtA-like barrel-sandwich hybrid" evidence="3">
    <location>
        <begin position="43"/>
        <end position="183"/>
    </location>
</feature>
<dbReference type="OrthoDB" id="9816569at2"/>
<protein>
    <submittedName>
        <fullName evidence="5">RND efflux system, membrane fusion protein CmeA</fullName>
    </submittedName>
</protein>
<feature type="chain" id="PRO_5012533471" evidence="2">
    <location>
        <begin position="20"/>
        <end position="283"/>
    </location>
</feature>
<dbReference type="GO" id="GO:0005886">
    <property type="term" value="C:plasma membrane"/>
    <property type="evidence" value="ECO:0007669"/>
    <property type="project" value="TreeGrafter"/>
</dbReference>
<feature type="domain" description="Multidrug resistance protein MdtA-like beta-barrel" evidence="4">
    <location>
        <begin position="195"/>
        <end position="270"/>
    </location>
</feature>
<dbReference type="PANTHER" id="PTHR30158:SF10">
    <property type="entry name" value="CATION EFFLUX PUMP"/>
    <property type="match status" value="1"/>
</dbReference>
<dbReference type="AlphaFoldDB" id="A0A225E8U1"/>
<comment type="caution">
    <text evidence="5">The sequence shown here is derived from an EMBL/GenBank/DDBJ whole genome shotgun (WGS) entry which is preliminary data.</text>
</comment>
<comment type="similarity">
    <text evidence="1">Belongs to the membrane fusion protein (MFP) (TC 8.A.1) family.</text>
</comment>
<keyword evidence="6" id="KW-1185">Reference proteome</keyword>
<evidence type="ECO:0000313" key="5">
    <source>
        <dbReference type="EMBL" id="OWK47178.1"/>
    </source>
</evidence>
<reference evidence="6" key="1">
    <citation type="submission" date="2017-06" db="EMBL/GenBank/DDBJ databases">
        <title>Genome analysis of Fimbriiglobus ruber SP5, the first member of the order Planctomycetales with confirmed chitinolytic capability.</title>
        <authorList>
            <person name="Ravin N.V."/>
            <person name="Rakitin A.L."/>
            <person name="Ivanova A.A."/>
            <person name="Beletsky A.V."/>
            <person name="Kulichevskaya I.S."/>
            <person name="Mardanov A.V."/>
            <person name="Dedysh S.N."/>
        </authorList>
    </citation>
    <scope>NUCLEOTIDE SEQUENCE [LARGE SCALE GENOMIC DNA]</scope>
    <source>
        <strain evidence="6">SP5</strain>
    </source>
</reference>
<dbReference type="GO" id="GO:0022857">
    <property type="term" value="F:transmembrane transporter activity"/>
    <property type="evidence" value="ECO:0007669"/>
    <property type="project" value="InterPro"/>
</dbReference>